<keyword evidence="3" id="KW-1185">Reference proteome</keyword>
<reference evidence="2" key="1">
    <citation type="submission" date="2020-10" db="EMBL/GenBank/DDBJ databases">
        <title>Sequencing the genomes of 1000 actinobacteria strains.</title>
        <authorList>
            <person name="Klenk H.-P."/>
        </authorList>
    </citation>
    <scope>NUCLEOTIDE SEQUENCE</scope>
    <source>
        <strain evidence="2">DSM 46832</strain>
    </source>
</reference>
<name>A0A927MBZ6_9ACTN</name>
<comment type="caution">
    <text evidence="2">The sequence shown here is derived from an EMBL/GenBank/DDBJ whole genome shotgun (WGS) entry which is preliminary data.</text>
</comment>
<organism evidence="2 3">
    <name type="scientific">Plantactinospora soyae</name>
    <dbReference type="NCBI Taxonomy" id="1544732"/>
    <lineage>
        <taxon>Bacteria</taxon>
        <taxon>Bacillati</taxon>
        <taxon>Actinomycetota</taxon>
        <taxon>Actinomycetes</taxon>
        <taxon>Micromonosporales</taxon>
        <taxon>Micromonosporaceae</taxon>
        <taxon>Plantactinospora</taxon>
    </lineage>
</organism>
<dbReference type="InterPro" id="IPR034660">
    <property type="entry name" value="DinB/YfiT-like"/>
</dbReference>
<dbReference type="EMBL" id="JADBEB010000001">
    <property type="protein sequence ID" value="MBE1491943.1"/>
    <property type="molecule type" value="Genomic_DNA"/>
</dbReference>
<evidence type="ECO:0000259" key="1">
    <source>
        <dbReference type="Pfam" id="PF11716"/>
    </source>
</evidence>
<dbReference type="Pfam" id="PF11716">
    <property type="entry name" value="MDMPI_N"/>
    <property type="match status" value="1"/>
</dbReference>
<dbReference type="Gene3D" id="1.20.120.450">
    <property type="entry name" value="dinb family like domain"/>
    <property type="match status" value="1"/>
</dbReference>
<protein>
    <submittedName>
        <fullName evidence="2">Uncharacterized protein (TIGR03083 family)</fullName>
    </submittedName>
</protein>
<evidence type="ECO:0000313" key="3">
    <source>
        <dbReference type="Proteomes" id="UP000649753"/>
    </source>
</evidence>
<gene>
    <name evidence="2" type="ORF">H4W31_007581</name>
</gene>
<feature type="domain" description="Mycothiol-dependent maleylpyruvate isomerase metal-binding" evidence="1">
    <location>
        <begin position="7"/>
        <end position="154"/>
    </location>
</feature>
<dbReference type="AlphaFoldDB" id="A0A927MBZ6"/>
<evidence type="ECO:0000313" key="2">
    <source>
        <dbReference type="EMBL" id="MBE1491943.1"/>
    </source>
</evidence>
<dbReference type="RefSeq" id="WP_192770923.1">
    <property type="nucleotide sequence ID" value="NZ_JADBEB010000001.1"/>
</dbReference>
<dbReference type="Proteomes" id="UP000649753">
    <property type="component" value="Unassembled WGS sequence"/>
</dbReference>
<dbReference type="SUPFAM" id="SSF109854">
    <property type="entry name" value="DinB/YfiT-like putative metalloenzymes"/>
    <property type="match status" value="1"/>
</dbReference>
<sequence>MLVRDAFAAEAGRLSDVLAELTEADQLRPTGCPPWNVRDLAAHVRTGAGRVIGMLAAPAPPGAEVDAADYFGPAKFAPETDAARVDTARREGAEFDSGRALAEDFDRTWRAAYAASAKAEPDRLVRTRHGDPMTLDEFLVTRVVELGVHGLDLASALGREPWLTTPAADLISGLLDRAAGAAGAGLADELGWDRLTLIAKATGRWPLTDAERAEIDRRDVRWPTFG</sequence>
<dbReference type="GO" id="GO:0046872">
    <property type="term" value="F:metal ion binding"/>
    <property type="evidence" value="ECO:0007669"/>
    <property type="project" value="InterPro"/>
</dbReference>
<proteinExistence type="predicted"/>
<dbReference type="NCBIfam" id="TIGR03083">
    <property type="entry name" value="maleylpyruvate isomerase family mycothiol-dependent enzyme"/>
    <property type="match status" value="1"/>
</dbReference>
<dbReference type="InterPro" id="IPR017517">
    <property type="entry name" value="Maleyloyr_isom"/>
</dbReference>
<accession>A0A927MBZ6</accession>
<dbReference type="InterPro" id="IPR024344">
    <property type="entry name" value="MDMPI_metal-binding"/>
</dbReference>